<dbReference type="PANTHER" id="PTHR30055:SF234">
    <property type="entry name" value="HTH-TYPE TRANSCRIPTIONAL REGULATOR BETI"/>
    <property type="match status" value="1"/>
</dbReference>
<dbReference type="PANTHER" id="PTHR30055">
    <property type="entry name" value="HTH-TYPE TRANSCRIPTIONAL REGULATOR RUTR"/>
    <property type="match status" value="1"/>
</dbReference>
<dbReference type="EMBL" id="QXIU01000031">
    <property type="protein sequence ID" value="RIE15263.1"/>
    <property type="molecule type" value="Genomic_DNA"/>
</dbReference>
<dbReference type="Gene3D" id="1.10.10.60">
    <property type="entry name" value="Homeodomain-like"/>
    <property type="match status" value="1"/>
</dbReference>
<dbReference type="OrthoDB" id="9785164at2"/>
<gene>
    <name evidence="6" type="ORF">SMC5_01190</name>
</gene>
<dbReference type="Pfam" id="PF00440">
    <property type="entry name" value="TetR_N"/>
    <property type="match status" value="1"/>
</dbReference>
<feature type="domain" description="HTH tetR-type" evidence="5">
    <location>
        <begin position="14"/>
        <end position="74"/>
    </location>
</feature>
<evidence type="ECO:0000256" key="2">
    <source>
        <dbReference type="ARBA" id="ARBA00023125"/>
    </source>
</evidence>
<dbReference type="AlphaFoldDB" id="A0A398DLH6"/>
<dbReference type="SUPFAM" id="SSF46689">
    <property type="entry name" value="Homeodomain-like"/>
    <property type="match status" value="1"/>
</dbReference>
<dbReference type="PRINTS" id="PR00455">
    <property type="entry name" value="HTHTETR"/>
</dbReference>
<evidence type="ECO:0000259" key="5">
    <source>
        <dbReference type="PROSITE" id="PS50977"/>
    </source>
</evidence>
<evidence type="ECO:0000256" key="3">
    <source>
        <dbReference type="ARBA" id="ARBA00023163"/>
    </source>
</evidence>
<sequence>MAPRSEEANVQIKDDRQKQILASALKVFIHKGFAATKMSDIATEAGISYGLMYHYFQSKDEIYAELVKNAVDSSRCMIEQVKADDREPIDKMRALVAQIFKSVGQHQSAGYLFVLMMEAMTSGIYPILPIEHPHGSGKPFDMLVQVIEQGQHKGQIAQGDPAELVQTFFSAILGLASLKVSGTIETMPDPEILMRIFQPASQTTTRH</sequence>
<dbReference type="InterPro" id="IPR050109">
    <property type="entry name" value="HTH-type_TetR-like_transc_reg"/>
</dbReference>
<proteinExistence type="predicted"/>
<dbReference type="InterPro" id="IPR001647">
    <property type="entry name" value="HTH_TetR"/>
</dbReference>
<evidence type="ECO:0000313" key="6">
    <source>
        <dbReference type="EMBL" id="RIE15263.1"/>
    </source>
</evidence>
<dbReference type="Gene3D" id="1.10.357.10">
    <property type="entry name" value="Tetracycline Repressor, domain 2"/>
    <property type="match status" value="1"/>
</dbReference>
<comment type="caution">
    <text evidence="6">The sequence shown here is derived from an EMBL/GenBank/DDBJ whole genome shotgun (WGS) entry which is preliminary data.</text>
</comment>
<dbReference type="PROSITE" id="PS50977">
    <property type="entry name" value="HTH_TETR_2"/>
    <property type="match status" value="1"/>
</dbReference>
<organism evidence="6 7">
    <name type="scientific">Candidatus Cryosericum odellii</name>
    <dbReference type="NCBI Taxonomy" id="2290917"/>
    <lineage>
        <taxon>Bacteria</taxon>
        <taxon>Pseudomonadati</taxon>
        <taxon>Caldisericota/Cryosericota group</taxon>
        <taxon>Candidatus Cryosericota</taxon>
        <taxon>Candidatus Cryosericia</taxon>
        <taxon>Candidatus Cryosericales</taxon>
        <taxon>Candidatus Cryosericaceae</taxon>
        <taxon>Candidatus Cryosericum</taxon>
    </lineage>
</organism>
<dbReference type="InterPro" id="IPR009057">
    <property type="entry name" value="Homeodomain-like_sf"/>
</dbReference>
<evidence type="ECO:0000256" key="4">
    <source>
        <dbReference type="PROSITE-ProRule" id="PRU00335"/>
    </source>
</evidence>
<feature type="DNA-binding region" description="H-T-H motif" evidence="4">
    <location>
        <begin position="37"/>
        <end position="56"/>
    </location>
</feature>
<protein>
    <submittedName>
        <fullName evidence="6">TetR/AcrR family transcriptional regulator</fullName>
    </submittedName>
</protein>
<reference evidence="6 7" key="1">
    <citation type="submission" date="2018-09" db="EMBL/GenBank/DDBJ databases">
        <title>Discovery and Ecogenomic Context for Candidatus Cryosericales, a Global Caldiserica Order Active in Thawing Permafrost.</title>
        <authorList>
            <person name="Martinez M.A."/>
            <person name="Woodcroft B.J."/>
            <person name="Ignacio Espinoza J.C."/>
            <person name="Zayed A."/>
            <person name="Singleton C.M."/>
            <person name="Boyd J."/>
            <person name="Li Y.-F."/>
            <person name="Purvine S."/>
            <person name="Maughan H."/>
            <person name="Hodgkins S.B."/>
            <person name="Anderson D."/>
            <person name="Sederholm M."/>
            <person name="Temperton B."/>
            <person name="Saleska S.R."/>
            <person name="Tyson G.W."/>
            <person name="Rich V.I."/>
        </authorList>
    </citation>
    <scope>NUCLEOTIDE SEQUENCE [LARGE SCALE GENOMIC DNA]</scope>
    <source>
        <strain evidence="6 7">SMC5</strain>
    </source>
</reference>
<dbReference type="GO" id="GO:0003700">
    <property type="term" value="F:DNA-binding transcription factor activity"/>
    <property type="evidence" value="ECO:0007669"/>
    <property type="project" value="TreeGrafter"/>
</dbReference>
<keyword evidence="1" id="KW-0805">Transcription regulation</keyword>
<dbReference type="RefSeq" id="WP_119119263.1">
    <property type="nucleotide sequence ID" value="NZ_QXIU01000031.1"/>
</dbReference>
<dbReference type="SUPFAM" id="SSF48498">
    <property type="entry name" value="Tetracyclin repressor-like, C-terminal domain"/>
    <property type="match status" value="1"/>
</dbReference>
<accession>A0A398DLH6</accession>
<dbReference type="InterPro" id="IPR036271">
    <property type="entry name" value="Tet_transcr_reg_TetR-rel_C_sf"/>
</dbReference>
<keyword evidence="2 4" id="KW-0238">DNA-binding</keyword>
<evidence type="ECO:0000313" key="7">
    <source>
        <dbReference type="Proteomes" id="UP000266489"/>
    </source>
</evidence>
<evidence type="ECO:0000256" key="1">
    <source>
        <dbReference type="ARBA" id="ARBA00023015"/>
    </source>
</evidence>
<name>A0A398DLH6_9BACT</name>
<keyword evidence="3" id="KW-0804">Transcription</keyword>
<dbReference type="GO" id="GO:0000976">
    <property type="term" value="F:transcription cis-regulatory region binding"/>
    <property type="evidence" value="ECO:0007669"/>
    <property type="project" value="TreeGrafter"/>
</dbReference>
<dbReference type="Proteomes" id="UP000266489">
    <property type="component" value="Unassembled WGS sequence"/>
</dbReference>